<dbReference type="GO" id="GO:0016887">
    <property type="term" value="F:ATP hydrolysis activity"/>
    <property type="evidence" value="ECO:0007669"/>
    <property type="project" value="InterPro"/>
</dbReference>
<dbReference type="AlphaFoldDB" id="X0LH77"/>
<protein>
    <recommendedName>
        <fullName evidence="2">AAA+ ATPase domain-containing protein</fullName>
    </recommendedName>
</protein>
<dbReference type="Gene3D" id="3.40.50.300">
    <property type="entry name" value="P-loop containing nucleotide triphosphate hydrolases"/>
    <property type="match status" value="1"/>
</dbReference>
<dbReference type="OrthoDB" id="10042665at2759"/>
<dbReference type="EMBL" id="JH657953">
    <property type="protein sequence ID" value="EXM20512.1"/>
    <property type="molecule type" value="Genomic_DNA"/>
</dbReference>
<sequence length="758" mass="87295">MVPQDGGYKGSNSHKRARTEESSDRDSSVDRRRGPDDNFILSNQPDPAMQINWQYVLCDLLDLRGGQPDSVILENLRNALEVPRSLSVDQPAEMRYQVIHRVQCSYSSLAMLYPNEPIPRSSGNERIHLSGAEVINDLEAYLAGNLEVAFLVYKHYDCCTDEPMEVEAEQPCVLDSKFVASMMAKESVSIVSKTLKDALNSLCTNSHIQTLLPTFHEFEEEFNGPYLWWYRNKSQFAKAIMELGLEHRRHLELFQEYISDALGEEYRLVDQFLAGGKMKKEYLPYLYVPGEIQLSKVEGDHPQFHQAFKARDELYIRGGTAMSIHGTSWTYNGFFHESIRRWQFDCKFKGGEIFKISELEIFPLRYADPDIRGALESRGAMFWNCRHQKFVCYRSDDGPAADNVYSRYMIDYATFYDMFKRKEEEETSGQALPRQDDLGPEATKSGAKPPSKEFLVCLPSQLPGYHMHKKVWSMLFVSRMSDVRWNEKAFTRLVIDETKKRLIRALVTTHIASDEGTDLIDGKGNGLMILLHGGPGTGKTLTAESVAEIAERPLYRVTCGDVGTKAEDVEKYLDTVLLLGQRWGCVVLLDEADVFLMQRSVEDYKRNAIVSVFLRVLEYYDGIMILTSNRVGKFDAAFKSRIQLSLHYPRLERRDRLKIWQNFIDHLESMQHSTTARYGIQATEIRKMLPMLAEKELNGREIRNVVSTARHLAVFEEEAFGYTHLEKVIFELESFETYARELKGNLYDDEIARRKQEY</sequence>
<feature type="domain" description="AAA+ ATPase" evidence="2">
    <location>
        <begin position="525"/>
        <end position="652"/>
    </location>
</feature>
<dbReference type="Proteomes" id="UP000030701">
    <property type="component" value="Unassembled WGS sequence"/>
</dbReference>
<dbReference type="InterPro" id="IPR003593">
    <property type="entry name" value="AAA+_ATPase"/>
</dbReference>
<dbReference type="PANTHER" id="PTHR46411">
    <property type="entry name" value="FAMILY ATPASE, PUTATIVE-RELATED"/>
    <property type="match status" value="1"/>
</dbReference>
<feature type="region of interest" description="Disordered" evidence="1">
    <location>
        <begin position="426"/>
        <end position="449"/>
    </location>
</feature>
<dbReference type="HOGENOM" id="CLU_004471_4_7_1"/>
<gene>
    <name evidence="3" type="ORF">FOTG_11635</name>
</gene>
<proteinExistence type="predicted"/>
<dbReference type="Pfam" id="PF23232">
    <property type="entry name" value="AAA_lid_13"/>
    <property type="match status" value="1"/>
</dbReference>
<dbReference type="SMART" id="SM00382">
    <property type="entry name" value="AAA"/>
    <property type="match status" value="1"/>
</dbReference>
<dbReference type="Pfam" id="PF00004">
    <property type="entry name" value="AAA"/>
    <property type="match status" value="1"/>
</dbReference>
<dbReference type="InterPro" id="IPR056599">
    <property type="entry name" value="AAA_lid_fung"/>
</dbReference>
<reference evidence="3" key="2">
    <citation type="submission" date="2012-05" db="EMBL/GenBank/DDBJ databases">
        <title>The Genome Annotation of Fusarium oxysporum Cotton.</title>
        <authorList>
            <consortium name="The Broad Institute Genomics Platform"/>
            <person name="Ma L.-J."/>
            <person name="Corby-Kistler H."/>
            <person name="Broz K."/>
            <person name="Gale L.R."/>
            <person name="Jonkers W."/>
            <person name="O'Donnell K."/>
            <person name="Ploetz R."/>
            <person name="Steinberg C."/>
            <person name="Schwartz D.C."/>
            <person name="VanEtten H."/>
            <person name="Zhou S."/>
            <person name="Young S.K."/>
            <person name="Zeng Q."/>
            <person name="Gargeya S."/>
            <person name="Fitzgerald M."/>
            <person name="Abouelleil A."/>
            <person name="Alvarado L."/>
            <person name="Chapman S.B."/>
            <person name="Gainer-Dewar J."/>
            <person name="Goldberg J."/>
            <person name="Griggs A."/>
            <person name="Gujja S."/>
            <person name="Hansen M."/>
            <person name="Howarth C."/>
            <person name="Imamovic A."/>
            <person name="Ireland A."/>
            <person name="Larimer J."/>
            <person name="McCowan C."/>
            <person name="Murphy C."/>
            <person name="Pearson M."/>
            <person name="Poon T.W."/>
            <person name="Priest M."/>
            <person name="Roberts A."/>
            <person name="Saif S."/>
            <person name="Shea T."/>
            <person name="Sykes S."/>
            <person name="Wortman J."/>
            <person name="Nusbaum C."/>
            <person name="Birren B."/>
        </authorList>
    </citation>
    <scope>NUCLEOTIDE SEQUENCE</scope>
    <source>
        <strain evidence="3">25433</strain>
    </source>
</reference>
<evidence type="ECO:0000256" key="1">
    <source>
        <dbReference type="SAM" id="MobiDB-lite"/>
    </source>
</evidence>
<feature type="region of interest" description="Disordered" evidence="1">
    <location>
        <begin position="1"/>
        <end position="43"/>
    </location>
</feature>
<name>X0LH77_FUSOX</name>
<dbReference type="CDD" id="cd19481">
    <property type="entry name" value="RecA-like_protease"/>
    <property type="match status" value="1"/>
</dbReference>
<organism evidence="3">
    <name type="scientific">Fusarium oxysporum f. sp. vasinfectum 25433</name>
    <dbReference type="NCBI Taxonomy" id="1089449"/>
    <lineage>
        <taxon>Eukaryota</taxon>
        <taxon>Fungi</taxon>
        <taxon>Dikarya</taxon>
        <taxon>Ascomycota</taxon>
        <taxon>Pezizomycotina</taxon>
        <taxon>Sordariomycetes</taxon>
        <taxon>Hypocreomycetidae</taxon>
        <taxon>Hypocreales</taxon>
        <taxon>Nectriaceae</taxon>
        <taxon>Fusarium</taxon>
        <taxon>Fusarium oxysporum species complex</taxon>
    </lineage>
</organism>
<dbReference type="GO" id="GO:0005524">
    <property type="term" value="F:ATP binding"/>
    <property type="evidence" value="ECO:0007669"/>
    <property type="project" value="InterPro"/>
</dbReference>
<feature type="compositionally biased region" description="Basic and acidic residues" evidence="1">
    <location>
        <begin position="18"/>
        <end position="36"/>
    </location>
</feature>
<evidence type="ECO:0000259" key="2">
    <source>
        <dbReference type="SMART" id="SM00382"/>
    </source>
</evidence>
<dbReference type="InterPro" id="IPR027417">
    <property type="entry name" value="P-loop_NTPase"/>
</dbReference>
<evidence type="ECO:0000313" key="3">
    <source>
        <dbReference type="EMBL" id="EXM20512.1"/>
    </source>
</evidence>
<reference evidence="3" key="1">
    <citation type="submission" date="2011-11" db="EMBL/GenBank/DDBJ databases">
        <title>The Genome Sequence of Fusarium oxysporum Cotton.</title>
        <authorList>
            <consortium name="The Broad Institute Genome Sequencing Platform"/>
            <person name="Ma L.-J."/>
            <person name="Gale L.R."/>
            <person name="Schwartz D.C."/>
            <person name="Zhou S."/>
            <person name="Corby-Kistler H."/>
            <person name="Young S.K."/>
            <person name="Zeng Q."/>
            <person name="Gargeya S."/>
            <person name="Fitzgerald M."/>
            <person name="Haas B."/>
            <person name="Abouelleil A."/>
            <person name="Alvarado L."/>
            <person name="Arachchi H.M."/>
            <person name="Berlin A."/>
            <person name="Brown A."/>
            <person name="Chapman S.B."/>
            <person name="Chen Z."/>
            <person name="Dunbar C."/>
            <person name="Freedman E."/>
            <person name="Gearin G."/>
            <person name="Goldberg J."/>
            <person name="Griggs A."/>
            <person name="Gujja S."/>
            <person name="Heiman D."/>
            <person name="Howarth C."/>
            <person name="Larson L."/>
            <person name="Lui A."/>
            <person name="MacDonald P.J.P."/>
            <person name="Montmayeur A."/>
            <person name="Murphy C."/>
            <person name="Neiman D."/>
            <person name="Pearson M."/>
            <person name="Priest M."/>
            <person name="Roberts A."/>
            <person name="Saif S."/>
            <person name="Shea T."/>
            <person name="Shenoy N."/>
            <person name="Sisk P."/>
            <person name="Stolte C."/>
            <person name="Sykes S."/>
            <person name="Wortman J."/>
            <person name="Nusbaum C."/>
            <person name="Birren B."/>
        </authorList>
    </citation>
    <scope>NUCLEOTIDE SEQUENCE [LARGE SCALE GENOMIC DNA]</scope>
    <source>
        <strain evidence="3">25433</strain>
    </source>
</reference>
<accession>X0LH77</accession>
<dbReference type="InterPro" id="IPR003959">
    <property type="entry name" value="ATPase_AAA_core"/>
</dbReference>
<dbReference type="PANTHER" id="PTHR46411:SF2">
    <property type="entry name" value="AAA+ ATPASE DOMAIN-CONTAINING PROTEIN"/>
    <property type="match status" value="1"/>
</dbReference>
<dbReference type="SUPFAM" id="SSF52540">
    <property type="entry name" value="P-loop containing nucleoside triphosphate hydrolases"/>
    <property type="match status" value="1"/>
</dbReference>